<evidence type="ECO:0008006" key="4">
    <source>
        <dbReference type="Google" id="ProtNLM"/>
    </source>
</evidence>
<gene>
    <name evidence="2" type="ORF">AB1Y20_015219</name>
</gene>
<accession>A0AB34K1W6</accession>
<dbReference type="EMBL" id="JBGBPQ010000003">
    <property type="protein sequence ID" value="KAL1526509.1"/>
    <property type="molecule type" value="Genomic_DNA"/>
</dbReference>
<feature type="region of interest" description="Disordered" evidence="1">
    <location>
        <begin position="219"/>
        <end position="258"/>
    </location>
</feature>
<evidence type="ECO:0000313" key="3">
    <source>
        <dbReference type="Proteomes" id="UP001515480"/>
    </source>
</evidence>
<evidence type="ECO:0000313" key="2">
    <source>
        <dbReference type="EMBL" id="KAL1526509.1"/>
    </source>
</evidence>
<feature type="compositionally biased region" description="Low complexity" evidence="1">
    <location>
        <begin position="248"/>
        <end position="258"/>
    </location>
</feature>
<organism evidence="2 3">
    <name type="scientific">Prymnesium parvum</name>
    <name type="common">Toxic golden alga</name>
    <dbReference type="NCBI Taxonomy" id="97485"/>
    <lineage>
        <taxon>Eukaryota</taxon>
        <taxon>Haptista</taxon>
        <taxon>Haptophyta</taxon>
        <taxon>Prymnesiophyceae</taxon>
        <taxon>Prymnesiales</taxon>
        <taxon>Prymnesiaceae</taxon>
        <taxon>Prymnesium</taxon>
    </lineage>
</organism>
<reference evidence="2 3" key="1">
    <citation type="journal article" date="2024" name="Science">
        <title>Giant polyketide synthase enzymes in the biosynthesis of giant marine polyether toxins.</title>
        <authorList>
            <person name="Fallon T.R."/>
            <person name="Shende V.V."/>
            <person name="Wierzbicki I.H."/>
            <person name="Pendleton A.L."/>
            <person name="Watervoot N.F."/>
            <person name="Auber R.P."/>
            <person name="Gonzalez D.J."/>
            <person name="Wisecaver J.H."/>
            <person name="Moore B.S."/>
        </authorList>
    </citation>
    <scope>NUCLEOTIDE SEQUENCE [LARGE SCALE GENOMIC DNA]</scope>
    <source>
        <strain evidence="2 3">12B1</strain>
    </source>
</reference>
<comment type="caution">
    <text evidence="2">The sequence shown here is derived from an EMBL/GenBank/DDBJ whole genome shotgun (WGS) entry which is preliminary data.</text>
</comment>
<dbReference type="Proteomes" id="UP001515480">
    <property type="component" value="Unassembled WGS sequence"/>
</dbReference>
<dbReference type="AlphaFoldDB" id="A0AB34K1W6"/>
<proteinExistence type="predicted"/>
<protein>
    <recommendedName>
        <fullName evidence="4">NYN domain-containing protein</fullName>
    </recommendedName>
</protein>
<keyword evidence="3" id="KW-1185">Reference proteome</keyword>
<sequence length="258" mass="28013">MRIVLCDADNVRAGMGWPTCTAFRHAAYNWARRERASSPQTLLLIAADGRTEAQHACAAAEAEGVVLTFSGTRWKADDAIVRDCGWWLTHSEAGLLVVSSDKQLRRRCREMESLARGSGGGRLRFESSEAFAFALRASSSTSRLEEGATHLLRTASAQASTTDGHSPSPWSLTFAAPYPQTTTYVDTSPQCTESLGSDTLALLVNRFVSWIVSEQPRPARSAWEHVHGVGSSKPTSHKSGRKGKKTSKGSGRSRGVYK</sequence>
<feature type="compositionally biased region" description="Basic residues" evidence="1">
    <location>
        <begin position="235"/>
        <end position="247"/>
    </location>
</feature>
<name>A0AB34K1W6_PRYPA</name>
<evidence type="ECO:0000256" key="1">
    <source>
        <dbReference type="SAM" id="MobiDB-lite"/>
    </source>
</evidence>